<keyword evidence="12" id="KW-0677">Repeat</keyword>
<keyword evidence="5" id="KW-1003">Cell membrane</keyword>
<dbReference type="InterPro" id="IPR003591">
    <property type="entry name" value="Leu-rich_rpt_typical-subtyp"/>
</dbReference>
<sequence length="1024" mass="111690">MELSGTSSCIFCPLLLLIIQLSFSFSLHEGNETDRLSLLAFKAQITDPLDALSSWNVSTHFCKWSGVICGHRHQRIVELKLQSSQLMGSLSPHIGNLSFLRVLNLEGNYFSRDIPRELGRLFRLQRLVLGNNTFSGEIPVNISSCSNLLVLHLGSNNLTGKIPAQLGSLSKLGSFVLQGNNLVGDIPSSFGNLSSVQNFFWTKNYLRGGIPDSLGNLKRLKYFAVAENDLSGTIPSSICNISSLAYVSLGQNQLHGSLPPDLGLNLPNLAYLVINFNHLNGPIPATLSNASKIFLVDLSYNNLTGKIPDLASLPDLQKLLVHHNDLGNGEEDDLSFLYTLANSTNLESLEINDNNFGGVLPEIVSNFSTNLKGITFGRNQIHGSIPTEIGNLISLDTLSFETNQLHGIIPSSVGKLQNLAALYLNENKISGSIPSSLGNVTSLIEVSFAQNNLQGTIPASLGNWHKLLILDLSQNNLSGPIPKEVLGISSLSVLLYLHDNQLTGSLPSEVGQLVNLGFLRVSKNRLSGEIPKSLDSCKSLEALDLGGNFFEGPVPDLSSLRALQMLLLSYNNLSGQIPQFLKDLKLLETLDLSYNDFEGEVPEQGVFENTSRISIQGNKKLCGGIPQLDLPKCTSNEPARPKSHTKLILIIAIPCGFLAIVLMTSFLLFYSRKTKDEPASGPSWESSFQRLTYQDLLQATDGFSSSNLVGAGAFGSVYRGTLTSDGAVVAVKVLNLLRKGASKSFMAECAALINIRHRNLVKVITACSSNDFQGNDFKALVYEFMVNGSLEEWLHPVHISEVTPERRNLDLVQRLNIAIDVASALDYLHNHCQVPVVHCDLKPSNVLLGDDMTACVGDFGLARFLPEASNQLPAHESSSVGLKGTIGYAAPEYGMGSEVSTYGDVYSYGILLLEMFTGRRPTDGMFKDGHNLHNYAKMVLPDNVLEFVDPTLREHEEMNHIDDRHKVMECMVSIIKAGLACSAELPGERMGIANVVVELHRIRKMLLGIKTRERGEIIPSSIDS</sequence>
<organism evidence="26">
    <name type="scientific">Populus alba</name>
    <name type="common">White poplar</name>
    <dbReference type="NCBI Taxonomy" id="43335"/>
    <lineage>
        <taxon>Eukaryota</taxon>
        <taxon>Viridiplantae</taxon>
        <taxon>Streptophyta</taxon>
        <taxon>Embryophyta</taxon>
        <taxon>Tracheophyta</taxon>
        <taxon>Spermatophyta</taxon>
        <taxon>Magnoliopsida</taxon>
        <taxon>eudicotyledons</taxon>
        <taxon>Gunneridae</taxon>
        <taxon>Pentapetalae</taxon>
        <taxon>rosids</taxon>
        <taxon>fabids</taxon>
        <taxon>Malpighiales</taxon>
        <taxon>Salicaceae</taxon>
        <taxon>Saliceae</taxon>
        <taxon>Populus</taxon>
    </lineage>
</organism>
<dbReference type="InterPro" id="IPR011009">
    <property type="entry name" value="Kinase-like_dom_sf"/>
</dbReference>
<dbReference type="EMBL" id="RCHU01000404">
    <property type="protein sequence ID" value="TKS05772.1"/>
    <property type="molecule type" value="Genomic_DNA"/>
</dbReference>
<evidence type="ECO:0000256" key="21">
    <source>
        <dbReference type="ARBA" id="ARBA00048679"/>
    </source>
</evidence>
<evidence type="ECO:0000256" key="4">
    <source>
        <dbReference type="ARBA" id="ARBA00012513"/>
    </source>
</evidence>
<dbReference type="SUPFAM" id="SSF56112">
    <property type="entry name" value="Protein kinase-like (PK-like)"/>
    <property type="match status" value="1"/>
</dbReference>
<dbReference type="GO" id="GO:0004674">
    <property type="term" value="F:protein serine/threonine kinase activity"/>
    <property type="evidence" value="ECO:0007669"/>
    <property type="project" value="UniProtKB-KW"/>
</dbReference>
<feature type="transmembrane region" description="Helical" evidence="23">
    <location>
        <begin position="647"/>
        <end position="670"/>
    </location>
</feature>
<evidence type="ECO:0000313" key="26">
    <source>
        <dbReference type="EMBL" id="TKS05772.1"/>
    </source>
</evidence>
<evidence type="ECO:0000256" key="8">
    <source>
        <dbReference type="ARBA" id="ARBA00022614"/>
    </source>
</evidence>
<evidence type="ECO:0000256" key="5">
    <source>
        <dbReference type="ARBA" id="ARBA00022475"/>
    </source>
</evidence>
<comment type="subcellular location">
    <subcellularLocation>
        <location evidence="1">Cell membrane</location>
        <topology evidence="1">Single-pass membrane protein</topology>
    </subcellularLocation>
    <subcellularLocation>
        <location evidence="2">Membrane</location>
        <topology evidence="2">Single-pass type I membrane protein</topology>
    </subcellularLocation>
</comment>
<keyword evidence="11 24" id="KW-0732">Signal</keyword>
<evidence type="ECO:0000256" key="20">
    <source>
        <dbReference type="ARBA" id="ARBA00047899"/>
    </source>
</evidence>
<dbReference type="STRING" id="43335.A0A4U5Q7H8"/>
<keyword evidence="7" id="KW-0597">Phosphoprotein</keyword>
<dbReference type="SMART" id="SM00369">
    <property type="entry name" value="LRR_TYP"/>
    <property type="match status" value="6"/>
</dbReference>
<dbReference type="InterPro" id="IPR000719">
    <property type="entry name" value="Prot_kinase_dom"/>
</dbReference>
<proteinExistence type="inferred from homology"/>
<keyword evidence="15 22" id="KW-0067">ATP-binding</keyword>
<evidence type="ECO:0000256" key="1">
    <source>
        <dbReference type="ARBA" id="ARBA00004162"/>
    </source>
</evidence>
<dbReference type="Gene3D" id="3.30.200.20">
    <property type="entry name" value="Phosphorylase Kinase, domain 1"/>
    <property type="match status" value="1"/>
</dbReference>
<keyword evidence="9" id="KW-0808">Transferase</keyword>
<feature type="domain" description="Protein kinase" evidence="25">
    <location>
        <begin position="703"/>
        <end position="1003"/>
    </location>
</feature>
<dbReference type="InterPro" id="IPR032675">
    <property type="entry name" value="LRR_dom_sf"/>
</dbReference>
<keyword evidence="8" id="KW-0433">Leucine-rich repeat</keyword>
<evidence type="ECO:0000256" key="22">
    <source>
        <dbReference type="PROSITE-ProRule" id="PRU10141"/>
    </source>
</evidence>
<evidence type="ECO:0000256" key="13">
    <source>
        <dbReference type="ARBA" id="ARBA00022741"/>
    </source>
</evidence>
<comment type="catalytic activity">
    <reaction evidence="20">
        <text>L-threonyl-[protein] + ATP = O-phospho-L-threonyl-[protein] + ADP + H(+)</text>
        <dbReference type="Rhea" id="RHEA:46608"/>
        <dbReference type="Rhea" id="RHEA-COMP:11060"/>
        <dbReference type="Rhea" id="RHEA-COMP:11605"/>
        <dbReference type="ChEBI" id="CHEBI:15378"/>
        <dbReference type="ChEBI" id="CHEBI:30013"/>
        <dbReference type="ChEBI" id="CHEBI:30616"/>
        <dbReference type="ChEBI" id="CHEBI:61977"/>
        <dbReference type="ChEBI" id="CHEBI:456216"/>
        <dbReference type="EC" id="2.7.11.1"/>
    </reaction>
</comment>
<dbReference type="PROSITE" id="PS50011">
    <property type="entry name" value="PROTEIN_KINASE_DOM"/>
    <property type="match status" value="1"/>
</dbReference>
<evidence type="ECO:0000256" key="2">
    <source>
        <dbReference type="ARBA" id="ARBA00004479"/>
    </source>
</evidence>
<evidence type="ECO:0000259" key="25">
    <source>
        <dbReference type="PROSITE" id="PS50011"/>
    </source>
</evidence>
<dbReference type="FunFam" id="3.30.200.20:FF:000432">
    <property type="entry name" value="LRR receptor-like serine/threonine-protein kinase EFR"/>
    <property type="match status" value="1"/>
</dbReference>
<keyword evidence="10 23" id="KW-0812">Transmembrane</keyword>
<reference evidence="26" key="1">
    <citation type="submission" date="2018-10" db="EMBL/GenBank/DDBJ databases">
        <title>Population genomic analysis revealed the cold adaptation of white poplar.</title>
        <authorList>
            <person name="Liu Y.-J."/>
        </authorList>
    </citation>
    <scope>NUCLEOTIDE SEQUENCE [LARGE SCALE GENOMIC DNA]</scope>
    <source>
        <strain evidence="26">PAL-ZL1</strain>
    </source>
</reference>
<feature type="chain" id="PRO_5020796441" description="non-specific serine/threonine protein kinase" evidence="24">
    <location>
        <begin position="25"/>
        <end position="1024"/>
    </location>
</feature>
<evidence type="ECO:0000256" key="6">
    <source>
        <dbReference type="ARBA" id="ARBA00022527"/>
    </source>
</evidence>
<evidence type="ECO:0000256" key="12">
    <source>
        <dbReference type="ARBA" id="ARBA00022737"/>
    </source>
</evidence>
<name>A0A4U5Q7H8_POPAL</name>
<dbReference type="Pfam" id="PF07714">
    <property type="entry name" value="PK_Tyr_Ser-Thr"/>
    <property type="match status" value="1"/>
</dbReference>
<evidence type="ECO:0000256" key="14">
    <source>
        <dbReference type="ARBA" id="ARBA00022777"/>
    </source>
</evidence>
<evidence type="ECO:0000256" key="17">
    <source>
        <dbReference type="ARBA" id="ARBA00023136"/>
    </source>
</evidence>
<dbReference type="InterPro" id="IPR017441">
    <property type="entry name" value="Protein_kinase_ATP_BS"/>
</dbReference>
<protein>
    <recommendedName>
        <fullName evidence="4">non-specific serine/threonine protein kinase</fullName>
        <ecNumber evidence="4">2.7.11.1</ecNumber>
    </recommendedName>
</protein>
<evidence type="ECO:0000256" key="7">
    <source>
        <dbReference type="ARBA" id="ARBA00022553"/>
    </source>
</evidence>
<dbReference type="FunFam" id="1.10.510.10:FF:000358">
    <property type="entry name" value="Putative leucine-rich repeat receptor-like serine/threonine-protein kinase"/>
    <property type="match status" value="1"/>
</dbReference>
<dbReference type="InterPro" id="IPR008271">
    <property type="entry name" value="Ser/Thr_kinase_AS"/>
</dbReference>
<keyword evidence="17 23" id="KW-0472">Membrane</keyword>
<keyword evidence="6" id="KW-0723">Serine/threonine-protein kinase</keyword>
<dbReference type="PROSITE" id="PS00107">
    <property type="entry name" value="PROTEIN_KINASE_ATP"/>
    <property type="match status" value="1"/>
</dbReference>
<comment type="similarity">
    <text evidence="3">Belongs to the protein kinase superfamily. Ser/Thr protein kinase family.</text>
</comment>
<dbReference type="Gene3D" id="3.80.10.10">
    <property type="entry name" value="Ribonuclease Inhibitor"/>
    <property type="match status" value="3"/>
</dbReference>
<evidence type="ECO:0000256" key="19">
    <source>
        <dbReference type="ARBA" id="ARBA00023180"/>
    </source>
</evidence>
<keyword evidence="16 23" id="KW-1133">Transmembrane helix</keyword>
<dbReference type="Pfam" id="PF08263">
    <property type="entry name" value="LRRNT_2"/>
    <property type="match status" value="1"/>
</dbReference>
<dbReference type="SUPFAM" id="SSF52058">
    <property type="entry name" value="L domain-like"/>
    <property type="match status" value="2"/>
</dbReference>
<dbReference type="FunFam" id="3.80.10.10:FF:000101">
    <property type="entry name" value="LRR receptor-like serine/threonine-protein kinase ERECTA"/>
    <property type="match status" value="1"/>
</dbReference>
<dbReference type="GO" id="GO:0005886">
    <property type="term" value="C:plasma membrane"/>
    <property type="evidence" value="ECO:0007669"/>
    <property type="project" value="UniProtKB-SubCell"/>
</dbReference>
<dbReference type="SMART" id="SM00220">
    <property type="entry name" value="S_TKc"/>
    <property type="match status" value="1"/>
</dbReference>
<feature type="signal peptide" evidence="24">
    <location>
        <begin position="1"/>
        <end position="24"/>
    </location>
</feature>
<evidence type="ECO:0000256" key="10">
    <source>
        <dbReference type="ARBA" id="ARBA00022692"/>
    </source>
</evidence>
<dbReference type="Pfam" id="PF00560">
    <property type="entry name" value="LRR_1"/>
    <property type="match status" value="7"/>
</dbReference>
<dbReference type="PANTHER" id="PTHR27008">
    <property type="entry name" value="OS04G0122200 PROTEIN"/>
    <property type="match status" value="1"/>
</dbReference>
<keyword evidence="18 26" id="KW-0675">Receptor</keyword>
<keyword evidence="14" id="KW-0418">Kinase</keyword>
<dbReference type="GO" id="GO:0005524">
    <property type="term" value="F:ATP binding"/>
    <property type="evidence" value="ECO:0007669"/>
    <property type="project" value="UniProtKB-UniRule"/>
</dbReference>
<evidence type="ECO:0000256" key="23">
    <source>
        <dbReference type="SAM" id="Phobius"/>
    </source>
</evidence>
<keyword evidence="19" id="KW-0325">Glycoprotein</keyword>
<evidence type="ECO:0000256" key="15">
    <source>
        <dbReference type="ARBA" id="ARBA00022840"/>
    </source>
</evidence>
<comment type="caution">
    <text evidence="26">The sequence shown here is derived from an EMBL/GenBank/DDBJ whole genome shotgun (WGS) entry which is preliminary data.</text>
</comment>
<dbReference type="EC" id="2.7.11.1" evidence="4"/>
<evidence type="ECO:0000256" key="18">
    <source>
        <dbReference type="ARBA" id="ARBA00023170"/>
    </source>
</evidence>
<keyword evidence="13 22" id="KW-0547">Nucleotide-binding</keyword>
<accession>A0A4U5Q7H8</accession>
<dbReference type="InterPro" id="IPR013210">
    <property type="entry name" value="LRR_N_plant-typ"/>
</dbReference>
<evidence type="ECO:0000256" key="16">
    <source>
        <dbReference type="ARBA" id="ARBA00022989"/>
    </source>
</evidence>
<evidence type="ECO:0000256" key="11">
    <source>
        <dbReference type="ARBA" id="ARBA00022729"/>
    </source>
</evidence>
<dbReference type="InterPro" id="IPR001611">
    <property type="entry name" value="Leu-rich_rpt"/>
</dbReference>
<dbReference type="AlphaFoldDB" id="A0A4U5Q7H8"/>
<comment type="catalytic activity">
    <reaction evidence="21">
        <text>L-seryl-[protein] + ATP = O-phospho-L-seryl-[protein] + ADP + H(+)</text>
        <dbReference type="Rhea" id="RHEA:17989"/>
        <dbReference type="Rhea" id="RHEA-COMP:9863"/>
        <dbReference type="Rhea" id="RHEA-COMP:11604"/>
        <dbReference type="ChEBI" id="CHEBI:15378"/>
        <dbReference type="ChEBI" id="CHEBI:29999"/>
        <dbReference type="ChEBI" id="CHEBI:30616"/>
        <dbReference type="ChEBI" id="CHEBI:83421"/>
        <dbReference type="ChEBI" id="CHEBI:456216"/>
        <dbReference type="EC" id="2.7.11.1"/>
    </reaction>
</comment>
<dbReference type="FunFam" id="3.80.10.10:FF:001158">
    <property type="entry name" value="Leucine-rich repeat protein kinase family protein"/>
    <property type="match status" value="1"/>
</dbReference>
<feature type="binding site" evidence="22">
    <location>
        <position position="732"/>
    </location>
    <ligand>
        <name>ATP</name>
        <dbReference type="ChEBI" id="CHEBI:30616"/>
    </ligand>
</feature>
<dbReference type="Gene3D" id="1.10.510.10">
    <property type="entry name" value="Transferase(Phosphotransferase) domain 1"/>
    <property type="match status" value="1"/>
</dbReference>
<dbReference type="PROSITE" id="PS00108">
    <property type="entry name" value="PROTEIN_KINASE_ST"/>
    <property type="match status" value="1"/>
</dbReference>
<dbReference type="InterPro" id="IPR051809">
    <property type="entry name" value="Plant_receptor-like_S/T_kinase"/>
</dbReference>
<evidence type="ECO:0000256" key="9">
    <source>
        <dbReference type="ARBA" id="ARBA00022679"/>
    </source>
</evidence>
<dbReference type="InterPro" id="IPR001245">
    <property type="entry name" value="Ser-Thr/Tyr_kinase_cat_dom"/>
</dbReference>
<dbReference type="PANTHER" id="PTHR27008:SF596">
    <property type="entry name" value="OS02G0215500 PROTEIN"/>
    <property type="match status" value="1"/>
</dbReference>
<gene>
    <name evidence="26" type="ORF">D5086_0000129880</name>
</gene>
<evidence type="ECO:0000256" key="24">
    <source>
        <dbReference type="SAM" id="SignalP"/>
    </source>
</evidence>
<dbReference type="FunFam" id="3.80.10.10:FF:000288">
    <property type="entry name" value="LRR receptor-like serine/threonine-protein kinase EFR"/>
    <property type="match status" value="1"/>
</dbReference>
<evidence type="ECO:0000256" key="3">
    <source>
        <dbReference type="ARBA" id="ARBA00008684"/>
    </source>
</evidence>